<dbReference type="Pfam" id="PF00342">
    <property type="entry name" value="PGI"/>
    <property type="match status" value="1"/>
</dbReference>
<dbReference type="InterPro" id="IPR035482">
    <property type="entry name" value="SIS_PGI_2"/>
</dbReference>
<dbReference type="PROSITE" id="PS51463">
    <property type="entry name" value="P_GLUCOSE_ISOMERASE_3"/>
    <property type="match status" value="1"/>
</dbReference>
<dbReference type="PANTHER" id="PTHR11469:SF1">
    <property type="entry name" value="GLUCOSE-6-PHOSPHATE ISOMERASE"/>
    <property type="match status" value="1"/>
</dbReference>
<dbReference type="Proteomes" id="UP000214880">
    <property type="component" value="Unassembled WGS sequence"/>
</dbReference>
<proteinExistence type="inferred from homology"/>
<dbReference type="UniPathway" id="UPA00138"/>
<evidence type="ECO:0000256" key="1">
    <source>
        <dbReference type="ARBA" id="ARBA00022432"/>
    </source>
</evidence>
<keyword evidence="3 4" id="KW-0413">Isomerase</keyword>
<keyword evidence="2 4" id="KW-0324">Glycolysis</keyword>
<dbReference type="PRINTS" id="PR00662">
    <property type="entry name" value="G6PISOMERASE"/>
</dbReference>
<evidence type="ECO:0000256" key="2">
    <source>
        <dbReference type="ARBA" id="ARBA00023152"/>
    </source>
</evidence>
<evidence type="ECO:0000256" key="4">
    <source>
        <dbReference type="HAMAP-Rule" id="MF_00473"/>
    </source>
</evidence>
<dbReference type="GO" id="GO:0051156">
    <property type="term" value="P:glucose 6-phosphate metabolic process"/>
    <property type="evidence" value="ECO:0007669"/>
    <property type="project" value="TreeGrafter"/>
</dbReference>
<dbReference type="OrthoDB" id="140919at2"/>
<dbReference type="RefSeq" id="WP_092074286.1">
    <property type="nucleotide sequence ID" value="NZ_FNHB01000008.1"/>
</dbReference>
<dbReference type="InterPro" id="IPR046348">
    <property type="entry name" value="SIS_dom_sf"/>
</dbReference>
<dbReference type="EC" id="5.3.1.9" evidence="4"/>
<dbReference type="GO" id="GO:0006096">
    <property type="term" value="P:glycolytic process"/>
    <property type="evidence" value="ECO:0007669"/>
    <property type="project" value="UniProtKB-UniRule"/>
</dbReference>
<dbReference type="UniPathway" id="UPA00109">
    <property type="reaction ID" value="UER00181"/>
</dbReference>
<dbReference type="Gene3D" id="3.40.50.10490">
    <property type="entry name" value="Glucose-6-phosphate isomerase like protein, domain 1"/>
    <property type="match status" value="2"/>
</dbReference>
<reference evidence="6 7" key="1">
    <citation type="submission" date="2016-10" db="EMBL/GenBank/DDBJ databases">
        <authorList>
            <person name="de Groot N.N."/>
        </authorList>
    </citation>
    <scope>NUCLEOTIDE SEQUENCE [LARGE SCALE GENOMIC DNA]</scope>
    <source>
        <strain evidence="6 7">DSM 1736</strain>
    </source>
</reference>
<evidence type="ECO:0000313" key="7">
    <source>
        <dbReference type="Proteomes" id="UP000214880"/>
    </source>
</evidence>
<dbReference type="GO" id="GO:0097367">
    <property type="term" value="F:carbohydrate derivative binding"/>
    <property type="evidence" value="ECO:0007669"/>
    <property type="project" value="InterPro"/>
</dbReference>
<gene>
    <name evidence="4" type="primary">pgi</name>
    <name evidence="6" type="ORF">SAMN04488502_10865</name>
</gene>
<keyword evidence="4" id="KW-0963">Cytoplasm</keyword>
<comment type="pathway">
    <text evidence="4">Carbohydrate biosynthesis; gluconeogenesis.</text>
</comment>
<accession>A0A1G9WR41</accession>
<dbReference type="GO" id="GO:0005829">
    <property type="term" value="C:cytosol"/>
    <property type="evidence" value="ECO:0007669"/>
    <property type="project" value="TreeGrafter"/>
</dbReference>
<dbReference type="InterPro" id="IPR001672">
    <property type="entry name" value="G6P_Isomerase"/>
</dbReference>
<evidence type="ECO:0000313" key="6">
    <source>
        <dbReference type="EMBL" id="SDM87084.1"/>
    </source>
</evidence>
<feature type="active site" evidence="4">
    <location>
        <position position="363"/>
    </location>
</feature>
<comment type="function">
    <text evidence="4">Catalyzes the reversible isomerization of glucose-6-phosphate to fructose-6-phosphate.</text>
</comment>
<comment type="catalytic activity">
    <reaction evidence="4 5">
        <text>alpha-D-glucose 6-phosphate = beta-D-fructose 6-phosphate</text>
        <dbReference type="Rhea" id="RHEA:11816"/>
        <dbReference type="ChEBI" id="CHEBI:57634"/>
        <dbReference type="ChEBI" id="CHEBI:58225"/>
        <dbReference type="EC" id="5.3.1.9"/>
    </reaction>
</comment>
<name>A0A1G9WR41_9FIRM</name>
<dbReference type="GO" id="GO:0048029">
    <property type="term" value="F:monosaccharide binding"/>
    <property type="evidence" value="ECO:0007669"/>
    <property type="project" value="TreeGrafter"/>
</dbReference>
<dbReference type="PANTHER" id="PTHR11469">
    <property type="entry name" value="GLUCOSE-6-PHOSPHATE ISOMERASE"/>
    <property type="match status" value="1"/>
</dbReference>
<evidence type="ECO:0000256" key="3">
    <source>
        <dbReference type="ARBA" id="ARBA00023235"/>
    </source>
</evidence>
<evidence type="ECO:0000256" key="5">
    <source>
        <dbReference type="RuleBase" id="RU000612"/>
    </source>
</evidence>
<dbReference type="AlphaFoldDB" id="A0A1G9WR41"/>
<dbReference type="GO" id="GO:0006094">
    <property type="term" value="P:gluconeogenesis"/>
    <property type="evidence" value="ECO:0007669"/>
    <property type="project" value="UniProtKB-UniRule"/>
</dbReference>
<dbReference type="GO" id="GO:0004347">
    <property type="term" value="F:glucose-6-phosphate isomerase activity"/>
    <property type="evidence" value="ECO:0007669"/>
    <property type="project" value="UniProtKB-UniRule"/>
</dbReference>
<dbReference type="CDD" id="cd05015">
    <property type="entry name" value="SIS_PGI_1"/>
    <property type="match status" value="1"/>
</dbReference>
<organism evidence="6 7">
    <name type="scientific">Dendrosporobacter quercicolus</name>
    <dbReference type="NCBI Taxonomy" id="146817"/>
    <lineage>
        <taxon>Bacteria</taxon>
        <taxon>Bacillati</taxon>
        <taxon>Bacillota</taxon>
        <taxon>Negativicutes</taxon>
        <taxon>Selenomonadales</taxon>
        <taxon>Sporomusaceae</taxon>
        <taxon>Dendrosporobacter</taxon>
    </lineage>
</organism>
<dbReference type="CDD" id="cd05016">
    <property type="entry name" value="SIS_PGI_2"/>
    <property type="match status" value="1"/>
</dbReference>
<sequence>MDKNKAKVVLDSGITFDYTNLYGDTKVTDADLADVAAKLARSHQAVAEMRLNGEVRGHVSKDGSPEKVLFTELPYVKTGNLNSPESINRLKQFGQTVRNQVDAVISFGIGGSYLGNKVLFDVHCGEFWNSKSTEARRGYPKLYFSGNNIDPRRTTEIIEQLQADAACSLYDLTTRPYRVMLIVISKSGATLDTMAAFMVIYEALQQLPQISVEVVAVTGPAAGGAPSLLGRLAAEYDWPAFQVPDGVGGRFSVFSEVGLITAACIGFDIDQFLAGARSMDEACQSGELWRNPALLNAALKYISAVKYGRSCEVFMPYADYLKSVAEWYVQLLAESLGKRFDKDGGLKFYGRTPVVAVGTTDMHAQTQLHQDGPRDKVIQFVAIGEWNNDPVIPDAFPKAAGLSALAGIGMSAALEVARSANAEALARDCRFNATIVLPRLSAFYLGQLLYMLALSVAYEGELANVDAFDQPGVEAYKRLMGPSLKQLKLTSKR</sequence>
<dbReference type="HAMAP" id="MF_00473">
    <property type="entry name" value="G6P_isomerase"/>
    <property type="match status" value="1"/>
</dbReference>
<comment type="pathway">
    <text evidence="4 5">Carbohydrate degradation; glycolysis; D-glyceraldehyde 3-phosphate and glycerone phosphate from D-glucose: step 2/4.</text>
</comment>
<keyword evidence="7" id="KW-1185">Reference proteome</keyword>
<feature type="active site" evidence="4">
    <location>
        <position position="477"/>
    </location>
</feature>
<dbReference type="EMBL" id="FNHB01000008">
    <property type="protein sequence ID" value="SDM87084.1"/>
    <property type="molecule type" value="Genomic_DNA"/>
</dbReference>
<protein>
    <recommendedName>
        <fullName evidence="4">Glucose-6-phosphate isomerase</fullName>
        <shortName evidence="4">GPI</shortName>
        <ecNumber evidence="4">5.3.1.9</ecNumber>
    </recommendedName>
    <alternativeName>
        <fullName evidence="4">Phosphoglucose isomerase</fullName>
        <shortName evidence="4">PGI</shortName>
    </alternativeName>
    <alternativeName>
        <fullName evidence="4">Phosphohexose isomerase</fullName>
        <shortName evidence="4">PHI</shortName>
    </alternativeName>
</protein>
<dbReference type="SUPFAM" id="SSF53697">
    <property type="entry name" value="SIS domain"/>
    <property type="match status" value="1"/>
</dbReference>
<dbReference type="InterPro" id="IPR035476">
    <property type="entry name" value="SIS_PGI_1"/>
</dbReference>
<feature type="active site" description="Proton donor" evidence="4">
    <location>
        <position position="334"/>
    </location>
</feature>
<dbReference type="STRING" id="146817.SAMN04488502_10865"/>
<keyword evidence="1 4" id="KW-0312">Gluconeogenesis</keyword>
<comment type="subcellular location">
    <subcellularLocation>
        <location evidence="4">Cytoplasm</location>
    </subcellularLocation>
</comment>
<comment type="similarity">
    <text evidence="4 5">Belongs to the GPI family.</text>
</comment>